<dbReference type="Gene3D" id="3.40.50.1110">
    <property type="entry name" value="SGNH hydrolase"/>
    <property type="match status" value="1"/>
</dbReference>
<dbReference type="Proteomes" id="UP001231924">
    <property type="component" value="Unassembled WGS sequence"/>
</dbReference>
<accession>A0ABT7MES9</accession>
<dbReference type="GO" id="GO:0016787">
    <property type="term" value="F:hydrolase activity"/>
    <property type="evidence" value="ECO:0007669"/>
    <property type="project" value="UniProtKB-KW"/>
</dbReference>
<feature type="domain" description="SGNH hydrolase-type esterase" evidence="2">
    <location>
        <begin position="64"/>
        <end position="235"/>
    </location>
</feature>
<dbReference type="InterPro" id="IPR013830">
    <property type="entry name" value="SGNH_hydro"/>
</dbReference>
<keyword evidence="1" id="KW-0472">Membrane</keyword>
<dbReference type="InterPro" id="IPR036514">
    <property type="entry name" value="SGNH_hydro_sf"/>
</dbReference>
<sequence length="249" mass="25231">MTTGHSPSVRTTAAISPSPEYRRRVPRAVVVILTAGAVLAVATALVASALAPRPAVGPGSVVAVLGDSYSAGTAEGGLGAAGWTARLAHDRGWRLTDTAIPGTGYLRARPDAGTYAAAQLDAALAVAPDLVVVQGSLNDADLPPAQVAAAATALYRTIRDRAPLARLVVVGPAWPDASPSVDVVAVRDALGVAARAAGALWIDPMTDDWFGGPVPDGTVLIGTDRLHPTDAGHRLMADRVADALTHAGL</sequence>
<evidence type="ECO:0000259" key="2">
    <source>
        <dbReference type="Pfam" id="PF13472"/>
    </source>
</evidence>
<name>A0ABT7MES9_9PSEU</name>
<organism evidence="3 4">
    <name type="scientific">Actinomycetospora termitidis</name>
    <dbReference type="NCBI Taxonomy" id="3053470"/>
    <lineage>
        <taxon>Bacteria</taxon>
        <taxon>Bacillati</taxon>
        <taxon>Actinomycetota</taxon>
        <taxon>Actinomycetes</taxon>
        <taxon>Pseudonocardiales</taxon>
        <taxon>Pseudonocardiaceae</taxon>
        <taxon>Actinomycetospora</taxon>
    </lineage>
</organism>
<keyword evidence="3" id="KW-0378">Hydrolase</keyword>
<proteinExistence type="predicted"/>
<dbReference type="CDD" id="cd00229">
    <property type="entry name" value="SGNH_hydrolase"/>
    <property type="match status" value="1"/>
</dbReference>
<reference evidence="3 4" key="1">
    <citation type="submission" date="2023-06" db="EMBL/GenBank/DDBJ databases">
        <title>Actinomycetospora Odt1-22.</title>
        <authorList>
            <person name="Supong K."/>
        </authorList>
    </citation>
    <scope>NUCLEOTIDE SEQUENCE [LARGE SCALE GENOMIC DNA]</scope>
    <source>
        <strain evidence="3 4">Odt1-22</strain>
    </source>
</reference>
<dbReference type="EMBL" id="JASVWF010000006">
    <property type="protein sequence ID" value="MDL5159174.1"/>
    <property type="molecule type" value="Genomic_DNA"/>
</dbReference>
<dbReference type="SUPFAM" id="SSF52266">
    <property type="entry name" value="SGNH hydrolase"/>
    <property type="match status" value="1"/>
</dbReference>
<dbReference type="PANTHER" id="PTHR30383">
    <property type="entry name" value="THIOESTERASE 1/PROTEASE 1/LYSOPHOSPHOLIPASE L1"/>
    <property type="match status" value="1"/>
</dbReference>
<keyword evidence="1" id="KW-0812">Transmembrane</keyword>
<evidence type="ECO:0000313" key="3">
    <source>
        <dbReference type="EMBL" id="MDL5159174.1"/>
    </source>
</evidence>
<keyword evidence="1" id="KW-1133">Transmembrane helix</keyword>
<evidence type="ECO:0000313" key="4">
    <source>
        <dbReference type="Proteomes" id="UP001231924"/>
    </source>
</evidence>
<dbReference type="Pfam" id="PF13472">
    <property type="entry name" value="Lipase_GDSL_2"/>
    <property type="match status" value="1"/>
</dbReference>
<feature type="transmembrane region" description="Helical" evidence="1">
    <location>
        <begin position="28"/>
        <end position="51"/>
    </location>
</feature>
<evidence type="ECO:0000256" key="1">
    <source>
        <dbReference type="SAM" id="Phobius"/>
    </source>
</evidence>
<comment type="caution">
    <text evidence="3">The sequence shown here is derived from an EMBL/GenBank/DDBJ whole genome shotgun (WGS) entry which is preliminary data.</text>
</comment>
<dbReference type="InterPro" id="IPR051532">
    <property type="entry name" value="Ester_Hydrolysis_Enzymes"/>
</dbReference>
<protein>
    <submittedName>
        <fullName evidence="3">SGNH/GDSL hydrolase family protein</fullName>
    </submittedName>
</protein>
<keyword evidence="4" id="KW-1185">Reference proteome</keyword>
<gene>
    <name evidence="3" type="ORF">QRT03_24625</name>
</gene>
<dbReference type="RefSeq" id="WP_286055752.1">
    <property type="nucleotide sequence ID" value="NZ_JASVWF010000006.1"/>
</dbReference>
<dbReference type="PANTHER" id="PTHR30383:SF5">
    <property type="entry name" value="SGNH HYDROLASE-TYPE ESTERASE DOMAIN-CONTAINING PROTEIN"/>
    <property type="match status" value="1"/>
</dbReference>